<dbReference type="RefSeq" id="XP_037196148.1">
    <property type="nucleotide sequence ID" value="XM_037331994.1"/>
</dbReference>
<dbReference type="OrthoDB" id="3521313at2759"/>
<protein>
    <submittedName>
        <fullName evidence="2">Uncharacterized protein</fullName>
    </submittedName>
</protein>
<dbReference type="GeneID" id="59255686"/>
<feature type="compositionally biased region" description="Gly residues" evidence="1">
    <location>
        <begin position="187"/>
        <end position="199"/>
    </location>
</feature>
<gene>
    <name evidence="2" type="ORF">Bfra_001566</name>
</gene>
<dbReference type="EMBL" id="JABFCT010000003">
    <property type="protein sequence ID" value="KAF5877202.1"/>
    <property type="molecule type" value="Genomic_DNA"/>
</dbReference>
<reference evidence="2 3" key="1">
    <citation type="journal article" date="2020" name="Phytopathology">
        <title>A high-quality genome resource of Botrytis fragariae, a new and rapidly spreading fungal pathogen causing strawberry gray mold in the U.S.A.</title>
        <authorList>
            <person name="Wu Y."/>
            <person name="Saski C.A."/>
            <person name="Schnabel G."/>
            <person name="Xiao S."/>
            <person name="Hu M."/>
        </authorList>
    </citation>
    <scope>NUCLEOTIDE SEQUENCE [LARGE SCALE GENOMIC DNA]</scope>
    <source>
        <strain evidence="2 3">BVB16</strain>
    </source>
</reference>
<accession>A0A8H6EM05</accession>
<feature type="compositionally biased region" description="Low complexity" evidence="1">
    <location>
        <begin position="161"/>
        <end position="179"/>
    </location>
</feature>
<proteinExistence type="predicted"/>
<evidence type="ECO:0000313" key="3">
    <source>
        <dbReference type="Proteomes" id="UP000531561"/>
    </source>
</evidence>
<sequence>MPGPPGFSCTSLPPQYQIDCYKKRCHEVYTSLASEPALQTPNSVQKTPSSAQRKPNAAQQSPGLDRGCISVAPEVQLECYRNDCPISDPIGHSCGTLRLDYQLQCYKAHCDNNNFLSAKIPVLQTLQGGCATAAPEIRKNASKKNVLNYSVLHSQCSGILDGSSASGSSDDDGSSASGSSDDDGVNGPDGKGGLTPGCH</sequence>
<feature type="region of interest" description="Disordered" evidence="1">
    <location>
        <begin position="36"/>
        <end position="65"/>
    </location>
</feature>
<feature type="region of interest" description="Disordered" evidence="1">
    <location>
        <begin position="161"/>
        <end position="199"/>
    </location>
</feature>
<keyword evidence="3" id="KW-1185">Reference proteome</keyword>
<dbReference type="Proteomes" id="UP000531561">
    <property type="component" value="Unassembled WGS sequence"/>
</dbReference>
<evidence type="ECO:0000313" key="2">
    <source>
        <dbReference type="EMBL" id="KAF5877202.1"/>
    </source>
</evidence>
<dbReference type="AlphaFoldDB" id="A0A8H6EM05"/>
<feature type="compositionally biased region" description="Polar residues" evidence="1">
    <location>
        <begin position="36"/>
        <end position="62"/>
    </location>
</feature>
<organism evidence="2 3">
    <name type="scientific">Botrytis fragariae</name>
    <dbReference type="NCBI Taxonomy" id="1964551"/>
    <lineage>
        <taxon>Eukaryota</taxon>
        <taxon>Fungi</taxon>
        <taxon>Dikarya</taxon>
        <taxon>Ascomycota</taxon>
        <taxon>Pezizomycotina</taxon>
        <taxon>Leotiomycetes</taxon>
        <taxon>Helotiales</taxon>
        <taxon>Sclerotiniaceae</taxon>
        <taxon>Botrytis</taxon>
    </lineage>
</organism>
<comment type="caution">
    <text evidence="2">The sequence shown here is derived from an EMBL/GenBank/DDBJ whole genome shotgun (WGS) entry which is preliminary data.</text>
</comment>
<name>A0A8H6EM05_9HELO</name>
<evidence type="ECO:0000256" key="1">
    <source>
        <dbReference type="SAM" id="MobiDB-lite"/>
    </source>
</evidence>